<dbReference type="Pfam" id="PF09861">
    <property type="entry name" value="Lar_N"/>
    <property type="match status" value="1"/>
</dbReference>
<reference evidence="2 3" key="1">
    <citation type="submission" date="2019-02" db="EMBL/GenBank/DDBJ databases">
        <title>Deep-cultivation of Planctomycetes and their phenomic and genomic characterization uncovers novel biology.</title>
        <authorList>
            <person name="Wiegand S."/>
            <person name="Jogler M."/>
            <person name="Boedeker C."/>
            <person name="Pinto D."/>
            <person name="Vollmers J."/>
            <person name="Rivas-Marin E."/>
            <person name="Kohn T."/>
            <person name="Peeters S.H."/>
            <person name="Heuer A."/>
            <person name="Rast P."/>
            <person name="Oberbeckmann S."/>
            <person name="Bunk B."/>
            <person name="Jeske O."/>
            <person name="Meyerdierks A."/>
            <person name="Storesund J.E."/>
            <person name="Kallscheuer N."/>
            <person name="Luecker S."/>
            <person name="Lage O.M."/>
            <person name="Pohl T."/>
            <person name="Merkel B.J."/>
            <person name="Hornburger P."/>
            <person name="Mueller R.-W."/>
            <person name="Bruemmer F."/>
            <person name="Labrenz M."/>
            <person name="Spormann A.M."/>
            <person name="Op den Camp H."/>
            <person name="Overmann J."/>
            <person name="Amann R."/>
            <person name="Jetten M.S.M."/>
            <person name="Mascher T."/>
            <person name="Medema M.H."/>
            <person name="Devos D.P."/>
            <person name="Kaster A.-K."/>
            <person name="Ovreas L."/>
            <person name="Rohde M."/>
            <person name="Galperin M.Y."/>
            <person name="Jogler C."/>
        </authorList>
    </citation>
    <scope>NUCLEOTIDE SEQUENCE [LARGE SCALE GENOMIC DNA]</scope>
    <source>
        <strain evidence="2 3">V22</strain>
    </source>
</reference>
<evidence type="ECO:0000259" key="1">
    <source>
        <dbReference type="Pfam" id="PF09861"/>
    </source>
</evidence>
<sequence>MSSTIETIKLNYGQDGCFEIDLPRDEIRLVHYGPRSVDSVTEATQEALANPIEFPQVELAVIPDDRVVIALDAETPSANTVLDVLLRRLESAGVDIGQLTIVVSRDETTDEAPALLLSNEFKDRVQIACPDPADEDQFRYLASTAGGERIYLADPVIDADVLFTIGVIAFDPLLGYRGTNSVFYPGLSNQETIQKTRGQGHRELSPEDARPLRDTVDEIGWLLGTQFSLQVIPSDDQQPAMVLAGAADAVFNKGKELLTDAWRISLDRRSDTVVIAVRANEGEDPWQATAQALKLGRSLVSHEGRLVLLTQLKSQPGPGIRLLSQFGSPSDAVGHLRESAPDDMQDALQFADAADWARVYLLSELDADFVEGLHCIPLENEAEAVRLLSFETDVIFINSPRYTFAEILS</sequence>
<dbReference type="KEGG" id="chya:V22_21980"/>
<organism evidence="2 3">
    <name type="scientific">Calycomorphotria hydatis</name>
    <dbReference type="NCBI Taxonomy" id="2528027"/>
    <lineage>
        <taxon>Bacteria</taxon>
        <taxon>Pseudomonadati</taxon>
        <taxon>Planctomycetota</taxon>
        <taxon>Planctomycetia</taxon>
        <taxon>Planctomycetales</taxon>
        <taxon>Planctomycetaceae</taxon>
        <taxon>Calycomorphotria</taxon>
    </lineage>
</organism>
<dbReference type="Gene3D" id="3.40.50.11440">
    <property type="match status" value="1"/>
</dbReference>
<gene>
    <name evidence="2" type="ORF">V22_21980</name>
</gene>
<keyword evidence="3" id="KW-1185">Reference proteome</keyword>
<proteinExistence type="predicted"/>
<dbReference type="GO" id="GO:0050043">
    <property type="term" value="F:lactate racemase activity"/>
    <property type="evidence" value="ECO:0007669"/>
    <property type="project" value="InterPro"/>
</dbReference>
<feature type="domain" description="LarA-like N-terminal" evidence="1">
    <location>
        <begin position="19"/>
        <end position="195"/>
    </location>
</feature>
<dbReference type="AlphaFoldDB" id="A0A517T994"/>
<name>A0A517T994_9PLAN</name>
<dbReference type="InterPro" id="IPR018657">
    <property type="entry name" value="LarA-like_N"/>
</dbReference>
<dbReference type="InterPro" id="IPR043166">
    <property type="entry name" value="LarA-like_C"/>
</dbReference>
<protein>
    <recommendedName>
        <fullName evidence="1">LarA-like N-terminal domain-containing protein</fullName>
    </recommendedName>
</protein>
<dbReference type="EMBL" id="CP036316">
    <property type="protein sequence ID" value="QDT64952.1"/>
    <property type="molecule type" value="Genomic_DNA"/>
</dbReference>
<dbReference type="Proteomes" id="UP000319976">
    <property type="component" value="Chromosome"/>
</dbReference>
<dbReference type="Gene3D" id="3.90.226.30">
    <property type="match status" value="1"/>
</dbReference>
<dbReference type="RefSeq" id="WP_197440075.1">
    <property type="nucleotide sequence ID" value="NZ_CP036316.1"/>
</dbReference>
<dbReference type="PANTHER" id="PTHR33171">
    <property type="entry name" value="LAR_N DOMAIN-CONTAINING PROTEIN"/>
    <property type="match status" value="1"/>
</dbReference>
<accession>A0A517T994</accession>
<evidence type="ECO:0000313" key="3">
    <source>
        <dbReference type="Proteomes" id="UP000319976"/>
    </source>
</evidence>
<dbReference type="PANTHER" id="PTHR33171:SF17">
    <property type="entry name" value="LARA-LIKE N-TERMINAL DOMAIN-CONTAINING PROTEIN"/>
    <property type="match status" value="1"/>
</dbReference>
<evidence type="ECO:0000313" key="2">
    <source>
        <dbReference type="EMBL" id="QDT64952.1"/>
    </source>
</evidence>
<dbReference type="InterPro" id="IPR048068">
    <property type="entry name" value="LarA-like"/>
</dbReference>